<evidence type="ECO:0000313" key="3">
    <source>
        <dbReference type="Proteomes" id="UP000009022"/>
    </source>
</evidence>
<reference evidence="2 3" key="1">
    <citation type="journal article" date="2008" name="Nature">
        <title>The Trichoplax genome and the nature of placozoans.</title>
        <authorList>
            <person name="Srivastava M."/>
            <person name="Begovic E."/>
            <person name="Chapman J."/>
            <person name="Putnam N.H."/>
            <person name="Hellsten U."/>
            <person name="Kawashima T."/>
            <person name="Kuo A."/>
            <person name="Mitros T."/>
            <person name="Salamov A."/>
            <person name="Carpenter M.L."/>
            <person name="Signorovitch A.Y."/>
            <person name="Moreno M.A."/>
            <person name="Kamm K."/>
            <person name="Grimwood J."/>
            <person name="Schmutz J."/>
            <person name="Shapiro H."/>
            <person name="Grigoriev I.V."/>
            <person name="Buss L.W."/>
            <person name="Schierwater B."/>
            <person name="Dellaporta S.L."/>
            <person name="Rokhsar D.S."/>
        </authorList>
    </citation>
    <scope>NUCLEOTIDE SEQUENCE [LARGE SCALE GENOMIC DNA]</scope>
    <source>
        <strain evidence="2 3">Grell-BS-1999</strain>
    </source>
</reference>
<gene>
    <name evidence="2" type="ORF">TRIADDRAFT_58082</name>
</gene>
<dbReference type="PhylomeDB" id="B3S2M7"/>
<evidence type="ECO:0000256" key="1">
    <source>
        <dbReference type="SAM" id="MobiDB-lite"/>
    </source>
</evidence>
<dbReference type="AlphaFoldDB" id="B3S2M7"/>
<proteinExistence type="predicted"/>
<dbReference type="RefSeq" id="XP_002114033.1">
    <property type="nucleotide sequence ID" value="XM_002113997.1"/>
</dbReference>
<dbReference type="Proteomes" id="UP000009022">
    <property type="component" value="Unassembled WGS sequence"/>
</dbReference>
<protein>
    <submittedName>
        <fullName evidence="2">Uncharacterized protein</fullName>
    </submittedName>
</protein>
<feature type="region of interest" description="Disordered" evidence="1">
    <location>
        <begin position="355"/>
        <end position="390"/>
    </location>
</feature>
<feature type="compositionally biased region" description="Polar residues" evidence="1">
    <location>
        <begin position="357"/>
        <end position="369"/>
    </location>
</feature>
<name>B3S2M7_TRIAD</name>
<dbReference type="CTD" id="6755569"/>
<dbReference type="HOGENOM" id="CLU_575325_0_0_1"/>
<organism evidence="2 3">
    <name type="scientific">Trichoplax adhaerens</name>
    <name type="common">Trichoplax reptans</name>
    <dbReference type="NCBI Taxonomy" id="10228"/>
    <lineage>
        <taxon>Eukaryota</taxon>
        <taxon>Metazoa</taxon>
        <taxon>Placozoa</taxon>
        <taxon>Uniplacotomia</taxon>
        <taxon>Trichoplacea</taxon>
        <taxon>Trichoplacidae</taxon>
        <taxon>Trichoplax</taxon>
    </lineage>
</organism>
<dbReference type="eggNOG" id="ENOG502RYU5">
    <property type="taxonomic scope" value="Eukaryota"/>
</dbReference>
<dbReference type="InParanoid" id="B3S2M7"/>
<evidence type="ECO:0000313" key="2">
    <source>
        <dbReference type="EMBL" id="EDV23123.1"/>
    </source>
</evidence>
<sequence>MAGIKLLSQSIRRKYANHFPEKIFWRNTPSNRRTDAGLDSKYFMWLLNSNKACDADLHRTVNMYSAEYNRKNILRAIEALRNRQLSFDQIYISRLAYQLYEEDDLTGLKLNEDIIMKTIKLCGRVIAPLRLYHEIRNLKKNRHREDRAVYYEFIDILLRCNLKEEVPHPRSIPFEIKKKGELYDVCDFDALLHTLDERLLEQLQKRYSRAQMMALKRQLQSKLIFQKQQTLLIGSDERDEMIQRENRDFDRLSEFLMKSESLLRQAKCGGTQYRNYSIMGDQESRKVDSIQELCDEESKSLLEFDDHLISRSATAQLQLVKAAKSRQERNSRIDLDSDFIDRISTAMNPFRNHTAKKTNLSTNNNIETSASHDKSSNSVPDIKQRAATSPPKIRRIPQYFEKDEKNRLQLYKDSVEWDMVSMNQRTQQLLNKMHSKYEREKYVRNVHATWRDNTYQVGPKVDINHNFLVLWEAKK</sequence>
<dbReference type="OrthoDB" id="6089094at2759"/>
<dbReference type="KEGG" id="tad:TRIADDRAFT_58082"/>
<dbReference type="EMBL" id="DS985247">
    <property type="protein sequence ID" value="EDV23123.1"/>
    <property type="molecule type" value="Genomic_DNA"/>
</dbReference>
<dbReference type="GeneID" id="6755569"/>
<keyword evidence="3" id="KW-1185">Reference proteome</keyword>
<accession>B3S2M7</accession>